<evidence type="ECO:0000313" key="2">
    <source>
        <dbReference type="Proteomes" id="UP000433876"/>
    </source>
</evidence>
<protein>
    <submittedName>
        <fullName evidence="1">Uncharacterized protein</fullName>
    </submittedName>
</protein>
<reference evidence="1 2" key="1">
    <citation type="submission" date="2017-07" db="EMBL/GenBank/DDBJ databases">
        <title>Genome sequence of the Sordaria macrospora wild type strain R19027.</title>
        <authorList>
            <person name="Nowrousian M."/>
            <person name="Teichert I."/>
            <person name="Kueck U."/>
        </authorList>
    </citation>
    <scope>NUCLEOTIDE SEQUENCE [LARGE SCALE GENOMIC DNA]</scope>
    <source>
        <strain evidence="1 2">R19027</strain>
        <tissue evidence="1">Mycelium</tissue>
    </source>
</reference>
<accession>A0A8S8ZQ62</accession>
<name>A0A8S8ZQ62_SORMA</name>
<dbReference type="AlphaFoldDB" id="A0A8S8ZQ62"/>
<organism evidence="1 2">
    <name type="scientific">Sordaria macrospora</name>
    <dbReference type="NCBI Taxonomy" id="5147"/>
    <lineage>
        <taxon>Eukaryota</taxon>
        <taxon>Fungi</taxon>
        <taxon>Dikarya</taxon>
        <taxon>Ascomycota</taxon>
        <taxon>Pezizomycotina</taxon>
        <taxon>Sordariomycetes</taxon>
        <taxon>Sordariomycetidae</taxon>
        <taxon>Sordariales</taxon>
        <taxon>Sordariaceae</taxon>
        <taxon>Sordaria</taxon>
    </lineage>
</organism>
<gene>
    <name evidence="1" type="ORF">SMACR_02035</name>
</gene>
<dbReference type="VEuPathDB" id="FungiDB:SMAC_02035"/>
<comment type="caution">
    <text evidence="1">The sequence shown here is derived from an EMBL/GenBank/DDBJ whole genome shotgun (WGS) entry which is preliminary data.</text>
</comment>
<dbReference type="EMBL" id="NMPR01000045">
    <property type="protein sequence ID" value="KAA8632967.1"/>
    <property type="molecule type" value="Genomic_DNA"/>
</dbReference>
<dbReference type="Proteomes" id="UP000433876">
    <property type="component" value="Unassembled WGS sequence"/>
</dbReference>
<evidence type="ECO:0000313" key="1">
    <source>
        <dbReference type="EMBL" id="KAA8632967.1"/>
    </source>
</evidence>
<proteinExistence type="predicted"/>
<sequence>MAAAAFQNLDELRSQMDPYAHIDRWAETLNKNAQKPQQPTSEPTNTTLWPLIDLSEEITVQSSYFPVFRKNNKMIKTTITRDDGHIIKEERVQLHGRGIVEANRRRGNKNNSKYPKPTAKTIHDQEGRYYDADGNFRLPKPVYLDSRPPVRYPAPQCTATAWLNRRPDLMELEWERERER</sequence>